<name>A0A167KR37_PHYB8</name>
<comment type="subunit">
    <text evidence="6">Component of the GINS complex.</text>
</comment>
<dbReference type="SUPFAM" id="SSF158573">
    <property type="entry name" value="GINS helical bundle-like"/>
    <property type="match status" value="1"/>
</dbReference>
<dbReference type="InParanoid" id="A0A167KR37"/>
<dbReference type="GeneID" id="28995021"/>
<evidence type="ECO:0000256" key="3">
    <source>
        <dbReference type="ARBA" id="ARBA00015143"/>
    </source>
</evidence>
<evidence type="ECO:0000256" key="2">
    <source>
        <dbReference type="ARBA" id="ARBA00006677"/>
    </source>
</evidence>
<keyword evidence="10" id="KW-1185">Reference proteome</keyword>
<gene>
    <name evidence="9" type="ORF">PHYBLDRAFT_160094</name>
</gene>
<sequence length="207" mass="23721">MSTFCESSQKLAKEAKRTADILVSPYNEDLVQTICREVRMLQAKADTVITDMRQSNQGNPQPPTPDQLSELLLQYMAIKRNKRVLFAYHRQRMEKLKELSWDVGIQSEHQREINSCLGPNEQKFLDEYTDIVNSYKQNFYELDLGGNGGVDLEPPTDLIIEVRVIKDAGELITESGRVLNISKGNQFYVRRTDVEGLIKSGHLKHIH</sequence>
<keyword evidence="4 6" id="KW-0235">DNA replication</keyword>
<protein>
    <recommendedName>
        <fullName evidence="3 6">DNA replication complex GINS protein PSF1</fullName>
    </recommendedName>
</protein>
<dbReference type="Gene3D" id="1.20.58.1030">
    <property type="match status" value="1"/>
</dbReference>
<evidence type="ECO:0000256" key="5">
    <source>
        <dbReference type="ARBA" id="ARBA00023242"/>
    </source>
</evidence>
<evidence type="ECO:0000313" key="10">
    <source>
        <dbReference type="Proteomes" id="UP000077315"/>
    </source>
</evidence>
<dbReference type="GO" id="GO:1902983">
    <property type="term" value="P:DNA strand elongation involved in mitotic DNA replication"/>
    <property type="evidence" value="ECO:0007669"/>
    <property type="project" value="TreeGrafter"/>
</dbReference>
<dbReference type="PANTHER" id="PTHR12914">
    <property type="entry name" value="PARTNER OF SLD5"/>
    <property type="match status" value="1"/>
</dbReference>
<evidence type="ECO:0000313" key="9">
    <source>
        <dbReference type="EMBL" id="OAD68678.1"/>
    </source>
</evidence>
<feature type="domain" description="GINS subunit" evidence="7">
    <location>
        <begin position="51"/>
        <end position="138"/>
    </location>
</feature>
<dbReference type="OrthoDB" id="10252587at2759"/>
<comment type="similarity">
    <text evidence="2 6">Belongs to the GINS1/PSF1 family.</text>
</comment>
<dbReference type="AlphaFoldDB" id="A0A167KR37"/>
<organism evidence="9 10">
    <name type="scientific">Phycomyces blakesleeanus (strain ATCC 8743b / DSM 1359 / FGSC 10004 / NBRC 33097 / NRRL 1555)</name>
    <dbReference type="NCBI Taxonomy" id="763407"/>
    <lineage>
        <taxon>Eukaryota</taxon>
        <taxon>Fungi</taxon>
        <taxon>Fungi incertae sedis</taxon>
        <taxon>Mucoromycota</taxon>
        <taxon>Mucoromycotina</taxon>
        <taxon>Mucoromycetes</taxon>
        <taxon>Mucorales</taxon>
        <taxon>Phycomycetaceae</taxon>
        <taxon>Phycomyces</taxon>
    </lineage>
</organism>
<dbReference type="Pfam" id="PF24997">
    <property type="entry name" value="PSF1_C"/>
    <property type="match status" value="1"/>
</dbReference>
<dbReference type="Proteomes" id="UP000077315">
    <property type="component" value="Unassembled WGS sequence"/>
</dbReference>
<dbReference type="CDD" id="cd11710">
    <property type="entry name" value="GINS_A_psf1"/>
    <property type="match status" value="1"/>
</dbReference>
<dbReference type="PANTHER" id="PTHR12914:SF2">
    <property type="entry name" value="DNA REPLICATION COMPLEX GINS PROTEIN PSF1"/>
    <property type="match status" value="1"/>
</dbReference>
<accession>A0A167KR37</accession>
<dbReference type="InterPro" id="IPR021151">
    <property type="entry name" value="GINS_A"/>
</dbReference>
<dbReference type="RefSeq" id="XP_018286718.1">
    <property type="nucleotide sequence ID" value="XM_018434115.1"/>
</dbReference>
<keyword evidence="5 6" id="KW-0539">Nucleus</keyword>
<evidence type="ECO:0000259" key="8">
    <source>
        <dbReference type="Pfam" id="PF24997"/>
    </source>
</evidence>
<dbReference type="InterPro" id="IPR036224">
    <property type="entry name" value="GINS_bundle-like_dom_sf"/>
</dbReference>
<dbReference type="EMBL" id="KV440994">
    <property type="protein sequence ID" value="OAD68678.1"/>
    <property type="molecule type" value="Genomic_DNA"/>
</dbReference>
<evidence type="ECO:0000256" key="6">
    <source>
        <dbReference type="RuleBase" id="RU368085"/>
    </source>
</evidence>
<dbReference type="CDD" id="cd21696">
    <property type="entry name" value="GINS_B_Psf1"/>
    <property type="match status" value="1"/>
</dbReference>
<dbReference type="GO" id="GO:0000811">
    <property type="term" value="C:GINS complex"/>
    <property type="evidence" value="ECO:0007669"/>
    <property type="project" value="UniProtKB-UniRule"/>
</dbReference>
<dbReference type="STRING" id="763407.A0A167KR37"/>
<feature type="domain" description="DNA replication complex GINS protein PSF1 C-terminal" evidence="8">
    <location>
        <begin position="157"/>
        <end position="206"/>
    </location>
</feature>
<dbReference type="FunCoup" id="A0A167KR37">
    <property type="interactions" value="206"/>
</dbReference>
<dbReference type="InterPro" id="IPR056783">
    <property type="entry name" value="PSF1_C"/>
</dbReference>
<reference evidence="10" key="1">
    <citation type="submission" date="2015-06" db="EMBL/GenBank/DDBJ databases">
        <title>Expansion of signal transduction pathways in fungi by whole-genome duplication.</title>
        <authorList>
            <consortium name="DOE Joint Genome Institute"/>
            <person name="Corrochano L.M."/>
            <person name="Kuo A."/>
            <person name="Marcet-Houben M."/>
            <person name="Polaino S."/>
            <person name="Salamov A."/>
            <person name="Villalobos J.M."/>
            <person name="Alvarez M.I."/>
            <person name="Avalos J."/>
            <person name="Benito E.P."/>
            <person name="Benoit I."/>
            <person name="Burger G."/>
            <person name="Camino L.P."/>
            <person name="Canovas D."/>
            <person name="Cerda-Olmedo E."/>
            <person name="Cheng J.-F."/>
            <person name="Dominguez A."/>
            <person name="Elias M."/>
            <person name="Eslava A.P."/>
            <person name="Glaser F."/>
            <person name="Grimwood J."/>
            <person name="Gutierrez G."/>
            <person name="Heitman J."/>
            <person name="Henrissat B."/>
            <person name="Iturriaga E.A."/>
            <person name="Lang B.F."/>
            <person name="Lavin J.L."/>
            <person name="Lee S."/>
            <person name="Li W."/>
            <person name="Lindquist E."/>
            <person name="Lopez-Garcia S."/>
            <person name="Luque E.M."/>
            <person name="Marcos A.T."/>
            <person name="Martin J."/>
            <person name="McCluskey K."/>
            <person name="Medina H.R."/>
            <person name="Miralles-Duran A."/>
            <person name="Miyazaki A."/>
            <person name="Munoz-Torres E."/>
            <person name="Oguiza J.A."/>
            <person name="Ohm R."/>
            <person name="Olmedo M."/>
            <person name="Orejas M."/>
            <person name="Ortiz-Castellanos L."/>
            <person name="Pisabarro A.G."/>
            <person name="Rodriguez-Romero J."/>
            <person name="Ruiz-Herrera J."/>
            <person name="Ruiz-Vazquez R."/>
            <person name="Sanz C."/>
            <person name="Schackwitz W."/>
            <person name="Schmutz J."/>
            <person name="Shahriari M."/>
            <person name="Shelest E."/>
            <person name="Silva-Franco F."/>
            <person name="Soanes D."/>
            <person name="Syed K."/>
            <person name="Tagua V.G."/>
            <person name="Talbot N.J."/>
            <person name="Thon M."/>
            <person name="De vries R.P."/>
            <person name="Wiebenga A."/>
            <person name="Yadav J.S."/>
            <person name="Braun E.L."/>
            <person name="Baker S."/>
            <person name="Garre V."/>
            <person name="Horwitz B."/>
            <person name="Torres-Martinez S."/>
            <person name="Idnurm A."/>
            <person name="Herrera-Estrella A."/>
            <person name="Gabaldon T."/>
            <person name="Grigoriev I.V."/>
        </authorList>
    </citation>
    <scope>NUCLEOTIDE SEQUENCE [LARGE SCALE GENOMIC DNA]</scope>
    <source>
        <strain evidence="10">NRRL 1555(-)</strain>
    </source>
</reference>
<evidence type="ECO:0000256" key="1">
    <source>
        <dbReference type="ARBA" id="ARBA00004123"/>
    </source>
</evidence>
<evidence type="ECO:0000259" key="7">
    <source>
        <dbReference type="Pfam" id="PF05916"/>
    </source>
</evidence>
<dbReference type="InterPro" id="IPR005339">
    <property type="entry name" value="GINS_Psf1"/>
</dbReference>
<dbReference type="VEuPathDB" id="FungiDB:PHYBLDRAFT_160094"/>
<comment type="function">
    <text evidence="6">Required for correct functioning of the GINS complex, a complex that plays an essential role in the initiation of DNA replication, and progression of DNA replication forks. GINS complex seems to bind preferentially to single-stranded DNA.</text>
</comment>
<comment type="subcellular location">
    <subcellularLocation>
        <location evidence="1 6">Nucleus</location>
    </subcellularLocation>
</comment>
<proteinExistence type="inferred from homology"/>
<dbReference type="Pfam" id="PF05916">
    <property type="entry name" value="Sld5"/>
    <property type="match status" value="1"/>
</dbReference>
<evidence type="ECO:0000256" key="4">
    <source>
        <dbReference type="ARBA" id="ARBA00022705"/>
    </source>
</evidence>